<sequence length="254" mass="28167">MPIPRGLDEIWFKLRDAAPFAAAGPSPVRPEWRSDFRLVAVTGGQGMLAAGDRAVPLHSGVVYISPPGENLRADVVSAYRLEMYVFRFQALTSDESDGGAVPLPRHATAIPLSGEPLPYPAAALVSLCKTVCACRSSLDPLERFRGQTVFEDLLHRLFKEALSGTEQQLDAALETVRTYIEQHYEKDVTVKRLAEMSRISPRHLMRLFKESYGMTIGEYTKELRRAGKRPAGLLARSTLAERYQLPEAAGHRFG</sequence>
<evidence type="ECO:0000256" key="1">
    <source>
        <dbReference type="ARBA" id="ARBA00023015"/>
    </source>
</evidence>
<dbReference type="InterPro" id="IPR009057">
    <property type="entry name" value="Homeodomain-like_sf"/>
</dbReference>
<dbReference type="GO" id="GO:0003700">
    <property type="term" value="F:DNA-binding transcription factor activity"/>
    <property type="evidence" value="ECO:0007669"/>
    <property type="project" value="InterPro"/>
</dbReference>
<dbReference type="PANTHER" id="PTHR46796:SF6">
    <property type="entry name" value="ARAC SUBFAMILY"/>
    <property type="match status" value="1"/>
</dbReference>
<keyword evidence="6" id="KW-1185">Reference proteome</keyword>
<dbReference type="InterPro" id="IPR018060">
    <property type="entry name" value="HTH_AraC"/>
</dbReference>
<evidence type="ECO:0000256" key="3">
    <source>
        <dbReference type="ARBA" id="ARBA00023163"/>
    </source>
</evidence>
<dbReference type="InterPro" id="IPR050204">
    <property type="entry name" value="AraC_XylS_family_regulators"/>
</dbReference>
<reference evidence="5 6" key="1">
    <citation type="submission" date="2020-04" db="EMBL/GenBank/DDBJ databases">
        <title>Novel Paenibacillus strain UniB2 isolated from commercial digestive syrup.</title>
        <authorList>
            <person name="Thorat V."/>
            <person name="Kirdat K."/>
            <person name="Tiwarekar B."/>
            <person name="Yadav A."/>
        </authorList>
    </citation>
    <scope>NUCLEOTIDE SEQUENCE [LARGE SCALE GENOMIC DNA]</scope>
    <source>
        <strain evidence="5 6">UniB2</strain>
    </source>
</reference>
<evidence type="ECO:0000256" key="2">
    <source>
        <dbReference type="ARBA" id="ARBA00023125"/>
    </source>
</evidence>
<accession>A0A6H2GSU7</accession>
<evidence type="ECO:0000313" key="6">
    <source>
        <dbReference type="Proteomes" id="UP000502136"/>
    </source>
</evidence>
<dbReference type="PROSITE" id="PS01124">
    <property type="entry name" value="HTH_ARAC_FAMILY_2"/>
    <property type="match status" value="1"/>
</dbReference>
<evidence type="ECO:0000259" key="4">
    <source>
        <dbReference type="PROSITE" id="PS01124"/>
    </source>
</evidence>
<organism evidence="5 6">
    <name type="scientific">Paenibacillus albicereus</name>
    <dbReference type="NCBI Taxonomy" id="2726185"/>
    <lineage>
        <taxon>Bacteria</taxon>
        <taxon>Bacillati</taxon>
        <taxon>Bacillota</taxon>
        <taxon>Bacilli</taxon>
        <taxon>Bacillales</taxon>
        <taxon>Paenibacillaceae</taxon>
        <taxon>Paenibacillus</taxon>
    </lineage>
</organism>
<dbReference type="RefSeq" id="WP_168906157.1">
    <property type="nucleotide sequence ID" value="NZ_CP051428.1"/>
</dbReference>
<keyword evidence="2" id="KW-0238">DNA-binding</keyword>
<dbReference type="SUPFAM" id="SSF46689">
    <property type="entry name" value="Homeodomain-like"/>
    <property type="match status" value="1"/>
</dbReference>
<keyword evidence="3" id="KW-0804">Transcription</keyword>
<dbReference type="Proteomes" id="UP000502136">
    <property type="component" value="Chromosome"/>
</dbReference>
<dbReference type="EMBL" id="CP051428">
    <property type="protein sequence ID" value="QJC50480.1"/>
    <property type="molecule type" value="Genomic_DNA"/>
</dbReference>
<dbReference type="Gene3D" id="1.10.10.60">
    <property type="entry name" value="Homeodomain-like"/>
    <property type="match status" value="1"/>
</dbReference>
<dbReference type="AlphaFoldDB" id="A0A6H2GSU7"/>
<gene>
    <name evidence="5" type="ORF">HGI30_01990</name>
</gene>
<proteinExistence type="predicted"/>
<name>A0A6H2GSU7_9BACL</name>
<dbReference type="PANTHER" id="PTHR46796">
    <property type="entry name" value="HTH-TYPE TRANSCRIPTIONAL ACTIVATOR RHAS-RELATED"/>
    <property type="match status" value="1"/>
</dbReference>
<evidence type="ECO:0000313" key="5">
    <source>
        <dbReference type="EMBL" id="QJC50480.1"/>
    </source>
</evidence>
<dbReference type="Pfam" id="PF00165">
    <property type="entry name" value="HTH_AraC"/>
    <property type="match status" value="1"/>
</dbReference>
<dbReference type="KEGG" id="palr:HGI30_01990"/>
<dbReference type="GO" id="GO:0043565">
    <property type="term" value="F:sequence-specific DNA binding"/>
    <property type="evidence" value="ECO:0007669"/>
    <property type="project" value="InterPro"/>
</dbReference>
<feature type="domain" description="HTH araC/xylS-type" evidence="4">
    <location>
        <begin position="174"/>
        <end position="224"/>
    </location>
</feature>
<protein>
    <submittedName>
        <fullName evidence="5">Helix-turn-helix transcriptional regulator</fullName>
    </submittedName>
</protein>
<keyword evidence="1" id="KW-0805">Transcription regulation</keyword>